<sequence length="64" mass="7351">MAVMEKCRSSAGLEYIEVTGAPALDAWWTCELYDKDRLLADLNIKLRINRRDLSLADNHGQIWT</sequence>
<keyword evidence="2" id="KW-1185">Reference proteome</keyword>
<dbReference type="OrthoDB" id="5152434at2759"/>
<protein>
    <submittedName>
        <fullName evidence="1">Uncharacterized protein</fullName>
    </submittedName>
</protein>
<name>A0A8H6N2D4_9PEZI</name>
<dbReference type="AlphaFoldDB" id="A0A8H6N2D4"/>
<dbReference type="EMBL" id="WIGM01000664">
    <property type="protein sequence ID" value="KAF6816920.1"/>
    <property type="molecule type" value="Genomic_DNA"/>
</dbReference>
<evidence type="ECO:0000313" key="1">
    <source>
        <dbReference type="EMBL" id="KAF6816920.1"/>
    </source>
</evidence>
<evidence type="ECO:0000313" key="2">
    <source>
        <dbReference type="Proteomes" id="UP000639643"/>
    </source>
</evidence>
<dbReference type="Proteomes" id="UP000639643">
    <property type="component" value="Unassembled WGS sequence"/>
</dbReference>
<comment type="caution">
    <text evidence="1">The sequence shown here is derived from an EMBL/GenBank/DDBJ whole genome shotgun (WGS) entry which is preliminary data.</text>
</comment>
<reference evidence="1" key="1">
    <citation type="journal article" date="2020" name="Phytopathology">
        <title>Genome Sequence Resources of Colletotrichum truncatum, C. plurivorum, C. musicola, and C. sojae: Four Species Pathogenic to Soybean (Glycine max).</title>
        <authorList>
            <person name="Rogerio F."/>
            <person name="Boufleur T.R."/>
            <person name="Ciampi-Guillardi M."/>
            <person name="Sukno S.A."/>
            <person name="Thon M.R."/>
            <person name="Massola Junior N.S."/>
            <person name="Baroncelli R."/>
        </authorList>
    </citation>
    <scope>NUCLEOTIDE SEQUENCE</scope>
    <source>
        <strain evidence="1">LFN0074</strain>
    </source>
</reference>
<organism evidence="1 2">
    <name type="scientific">Colletotrichum musicola</name>
    <dbReference type="NCBI Taxonomy" id="2175873"/>
    <lineage>
        <taxon>Eukaryota</taxon>
        <taxon>Fungi</taxon>
        <taxon>Dikarya</taxon>
        <taxon>Ascomycota</taxon>
        <taxon>Pezizomycotina</taxon>
        <taxon>Sordariomycetes</taxon>
        <taxon>Hypocreomycetidae</taxon>
        <taxon>Glomerellales</taxon>
        <taxon>Glomerellaceae</taxon>
        <taxon>Colletotrichum</taxon>
        <taxon>Colletotrichum orchidearum species complex</taxon>
    </lineage>
</organism>
<accession>A0A8H6N2D4</accession>
<gene>
    <name evidence="1" type="ORF">CMUS01_12180</name>
</gene>
<proteinExistence type="predicted"/>